<dbReference type="AlphaFoldDB" id="A0A8X6I4Y7"/>
<dbReference type="Proteomes" id="UP000886998">
    <property type="component" value="Unassembled WGS sequence"/>
</dbReference>
<name>A0A8X6I4Y7_9ARAC</name>
<organism evidence="1 2">
    <name type="scientific">Trichonephila inaurata madagascariensis</name>
    <dbReference type="NCBI Taxonomy" id="2747483"/>
    <lineage>
        <taxon>Eukaryota</taxon>
        <taxon>Metazoa</taxon>
        <taxon>Ecdysozoa</taxon>
        <taxon>Arthropoda</taxon>
        <taxon>Chelicerata</taxon>
        <taxon>Arachnida</taxon>
        <taxon>Araneae</taxon>
        <taxon>Araneomorphae</taxon>
        <taxon>Entelegynae</taxon>
        <taxon>Araneoidea</taxon>
        <taxon>Nephilidae</taxon>
        <taxon>Trichonephila</taxon>
        <taxon>Trichonephila inaurata</taxon>
    </lineage>
</organism>
<reference evidence="1" key="1">
    <citation type="submission" date="2020-08" db="EMBL/GenBank/DDBJ databases">
        <title>Multicomponent nature underlies the extraordinary mechanical properties of spider dragline silk.</title>
        <authorList>
            <person name="Kono N."/>
            <person name="Nakamura H."/>
            <person name="Mori M."/>
            <person name="Yoshida Y."/>
            <person name="Ohtoshi R."/>
            <person name="Malay A.D."/>
            <person name="Moran D.A.P."/>
            <person name="Tomita M."/>
            <person name="Numata K."/>
            <person name="Arakawa K."/>
        </authorList>
    </citation>
    <scope>NUCLEOTIDE SEQUENCE</scope>
</reference>
<dbReference type="EMBL" id="BMAV01024205">
    <property type="protein sequence ID" value="GFS31056.1"/>
    <property type="molecule type" value="Genomic_DNA"/>
</dbReference>
<comment type="caution">
    <text evidence="1">The sequence shown here is derived from an EMBL/GenBank/DDBJ whole genome shotgun (WGS) entry which is preliminary data.</text>
</comment>
<evidence type="ECO:0000313" key="2">
    <source>
        <dbReference type="Proteomes" id="UP000886998"/>
    </source>
</evidence>
<dbReference type="OrthoDB" id="6445839at2759"/>
<evidence type="ECO:0000313" key="1">
    <source>
        <dbReference type="EMBL" id="GFS31056.1"/>
    </source>
</evidence>
<accession>A0A8X6I4Y7</accession>
<proteinExistence type="predicted"/>
<sequence length="385" mass="45726">MNVIQSLENLALIKVAISIYHSSEFSKLKENFRTPNDDLNLFAVKQLFSETISNSVLPFGVREKLLGIMNPIIMHIEIWNAKKKELHVREQLDICLTSAGTIDRIETFKKFVRSDDENVVERFALACHCWMTDDVLKIWNKASANEKIHIERKLIHRKNSSNWMLGRLRRKTAEHFENLETTQCLKKWFDWLHDGGDPCTLYNFLDESAFLFAHTIPEPNLLRELSPKELRHLIKYKYREQNGREYFSCLDYDLKLSFFQQEAAIILGDYLKWPLQFKFLEVASQAWKYLTGKDFYSLLWIISEEKMSPRVRSVDFESDFDYEGLLHEFWKQSPYHLKLSAKERHDYQEHRRYRMLDPSRMAELKDTPLQRLFDSDPSLADLETP</sequence>
<gene>
    <name evidence="1" type="primary">AVEN_46861_1</name>
    <name evidence="1" type="ORF">TNIN_308461</name>
</gene>
<keyword evidence="2" id="KW-1185">Reference proteome</keyword>
<protein>
    <submittedName>
        <fullName evidence="1">Uncharacterized protein</fullName>
    </submittedName>
</protein>